<sequence>MSILEGSIGVMDSGIGGLTVAKEIQRILPHEDILYFGDSANCPYGNRSAQEIAELSRKMLRFLGGHGVKVVAIACNTISTLVDILTPDFDFKIIGIVAPSAAYVVRSGIKRVGLIATEFTVSTGNYDKLIHQLDPEVQVTGKGSPLLAGLVDRGDFNQQDINTEIRTQIDNILSRDAQIQHVILGCTHYPIIENNFKECYPGLSFINPALEQANVVRDYLTEKNSLAREGEGGFTICTSGDPEVYVQVAKRIGMKEPTSTAHIAL</sequence>
<comment type="caution">
    <text evidence="8">The sequence shown here is derived from an EMBL/GenBank/DDBJ whole genome shotgun (WGS) entry which is preliminary data.</text>
</comment>
<accession>A0A928KU90</accession>
<gene>
    <name evidence="7 8" type="primary">murI</name>
    <name evidence="8" type="ORF">E7512_12840</name>
</gene>
<dbReference type="InterPro" id="IPR004391">
    <property type="entry name" value="Glu_race"/>
</dbReference>
<dbReference type="EC" id="5.1.1.3" evidence="2 7"/>
<dbReference type="GO" id="GO:0008360">
    <property type="term" value="P:regulation of cell shape"/>
    <property type="evidence" value="ECO:0007669"/>
    <property type="project" value="UniProtKB-KW"/>
</dbReference>
<evidence type="ECO:0000256" key="3">
    <source>
        <dbReference type="ARBA" id="ARBA00022960"/>
    </source>
</evidence>
<evidence type="ECO:0000256" key="4">
    <source>
        <dbReference type="ARBA" id="ARBA00022984"/>
    </source>
</evidence>
<evidence type="ECO:0000256" key="6">
    <source>
        <dbReference type="ARBA" id="ARBA00023316"/>
    </source>
</evidence>
<comment type="function">
    <text evidence="7">Provides the (R)-glutamate required for cell wall biosynthesis.</text>
</comment>
<feature type="active site" description="Proton donor/acceptor" evidence="7">
    <location>
        <position position="186"/>
    </location>
</feature>
<dbReference type="GO" id="GO:0009252">
    <property type="term" value="P:peptidoglycan biosynthetic process"/>
    <property type="evidence" value="ECO:0007669"/>
    <property type="project" value="UniProtKB-UniRule"/>
</dbReference>
<dbReference type="NCBIfam" id="TIGR00067">
    <property type="entry name" value="glut_race"/>
    <property type="match status" value="1"/>
</dbReference>
<dbReference type="Proteomes" id="UP000754750">
    <property type="component" value="Unassembled WGS sequence"/>
</dbReference>
<feature type="active site" description="Proton donor/acceptor" evidence="7">
    <location>
        <position position="75"/>
    </location>
</feature>
<dbReference type="PROSITE" id="PS00924">
    <property type="entry name" value="ASP_GLU_RACEMASE_2"/>
    <property type="match status" value="1"/>
</dbReference>
<dbReference type="InterPro" id="IPR033134">
    <property type="entry name" value="Asp/Glu_racemase_AS_2"/>
</dbReference>
<evidence type="ECO:0000256" key="7">
    <source>
        <dbReference type="HAMAP-Rule" id="MF_00258"/>
    </source>
</evidence>
<dbReference type="GO" id="GO:0071555">
    <property type="term" value="P:cell wall organization"/>
    <property type="evidence" value="ECO:0007669"/>
    <property type="project" value="UniProtKB-KW"/>
</dbReference>
<keyword evidence="6 7" id="KW-0961">Cell wall biogenesis/degradation</keyword>
<dbReference type="SUPFAM" id="SSF53681">
    <property type="entry name" value="Aspartate/glutamate racemase"/>
    <property type="match status" value="2"/>
</dbReference>
<dbReference type="PANTHER" id="PTHR21198">
    <property type="entry name" value="GLUTAMATE RACEMASE"/>
    <property type="match status" value="1"/>
</dbReference>
<dbReference type="EMBL" id="SVNY01000007">
    <property type="protein sequence ID" value="MBE6834439.1"/>
    <property type="molecule type" value="Genomic_DNA"/>
</dbReference>
<proteinExistence type="inferred from homology"/>
<dbReference type="RefSeq" id="WP_020074527.1">
    <property type="nucleotide sequence ID" value="NZ_JBKWRC010000003.1"/>
</dbReference>
<feature type="binding site" evidence="7">
    <location>
        <begin position="12"/>
        <end position="13"/>
    </location>
    <ligand>
        <name>substrate</name>
    </ligand>
</feature>
<comment type="similarity">
    <text evidence="7">Belongs to the aspartate/glutamate racemases family.</text>
</comment>
<dbReference type="Pfam" id="PF01177">
    <property type="entry name" value="Asp_Glu_race"/>
    <property type="match status" value="1"/>
</dbReference>
<feature type="binding site" evidence="7">
    <location>
        <begin position="187"/>
        <end position="188"/>
    </location>
    <ligand>
        <name>substrate</name>
    </ligand>
</feature>
<evidence type="ECO:0000256" key="1">
    <source>
        <dbReference type="ARBA" id="ARBA00001602"/>
    </source>
</evidence>
<dbReference type="InterPro" id="IPR001920">
    <property type="entry name" value="Asp/Glu_race"/>
</dbReference>
<protein>
    <recommendedName>
        <fullName evidence="2 7">Glutamate racemase</fullName>
        <ecNumber evidence="2 7">5.1.1.3</ecNumber>
    </recommendedName>
</protein>
<name>A0A928KU90_9FIRM</name>
<keyword evidence="4 7" id="KW-0573">Peptidoglycan synthesis</keyword>
<feature type="binding site" evidence="7">
    <location>
        <begin position="44"/>
        <end position="45"/>
    </location>
    <ligand>
        <name>substrate</name>
    </ligand>
</feature>
<keyword evidence="5 7" id="KW-0413">Isomerase</keyword>
<comment type="pathway">
    <text evidence="7">Cell wall biogenesis; peptidoglycan biosynthesis.</text>
</comment>
<dbReference type="Gene3D" id="3.40.50.1860">
    <property type="match status" value="2"/>
</dbReference>
<evidence type="ECO:0000313" key="9">
    <source>
        <dbReference type="Proteomes" id="UP000754750"/>
    </source>
</evidence>
<comment type="catalytic activity">
    <reaction evidence="1 7">
        <text>L-glutamate = D-glutamate</text>
        <dbReference type="Rhea" id="RHEA:12813"/>
        <dbReference type="ChEBI" id="CHEBI:29985"/>
        <dbReference type="ChEBI" id="CHEBI:29986"/>
        <dbReference type="EC" id="5.1.1.3"/>
    </reaction>
</comment>
<organism evidence="8 9">
    <name type="scientific">Faecalispora sporosphaeroides</name>
    <dbReference type="NCBI Taxonomy" id="1549"/>
    <lineage>
        <taxon>Bacteria</taxon>
        <taxon>Bacillati</taxon>
        <taxon>Bacillota</taxon>
        <taxon>Clostridia</taxon>
        <taxon>Eubacteriales</taxon>
        <taxon>Oscillospiraceae</taxon>
        <taxon>Faecalispora</taxon>
    </lineage>
</organism>
<dbReference type="GO" id="GO:0008881">
    <property type="term" value="F:glutamate racemase activity"/>
    <property type="evidence" value="ECO:0007669"/>
    <property type="project" value="UniProtKB-UniRule"/>
</dbReference>
<keyword evidence="3 7" id="KW-0133">Cell shape</keyword>
<evidence type="ECO:0000313" key="8">
    <source>
        <dbReference type="EMBL" id="MBE6834439.1"/>
    </source>
</evidence>
<reference evidence="8" key="1">
    <citation type="submission" date="2019-04" db="EMBL/GenBank/DDBJ databases">
        <title>Evolution of Biomass-Degrading Anaerobic Consortia Revealed by Metagenomics.</title>
        <authorList>
            <person name="Peng X."/>
        </authorList>
    </citation>
    <scope>NUCLEOTIDE SEQUENCE</scope>
    <source>
        <strain evidence="8">SIG551</strain>
    </source>
</reference>
<feature type="binding site" evidence="7">
    <location>
        <begin position="76"/>
        <end position="77"/>
    </location>
    <ligand>
        <name>substrate</name>
    </ligand>
</feature>
<evidence type="ECO:0000256" key="5">
    <source>
        <dbReference type="ARBA" id="ARBA00023235"/>
    </source>
</evidence>
<evidence type="ECO:0000256" key="2">
    <source>
        <dbReference type="ARBA" id="ARBA00013090"/>
    </source>
</evidence>
<dbReference type="InterPro" id="IPR015942">
    <property type="entry name" value="Asp/Glu/hydantoin_racemase"/>
</dbReference>
<dbReference type="AlphaFoldDB" id="A0A928KU90"/>
<dbReference type="PANTHER" id="PTHR21198:SF3">
    <property type="entry name" value="GLUTAMATE RACEMASE"/>
    <property type="match status" value="1"/>
</dbReference>
<dbReference type="HAMAP" id="MF_00258">
    <property type="entry name" value="Glu_racemase"/>
    <property type="match status" value="1"/>
</dbReference>